<dbReference type="Pfam" id="PF18899">
    <property type="entry name" value="DUF5655"/>
    <property type="match status" value="1"/>
</dbReference>
<reference evidence="3" key="1">
    <citation type="journal article" date="2019" name="Int. J. Syst. Evol. Microbiol.">
        <title>The Global Catalogue of Microorganisms (GCM) 10K type strain sequencing project: providing services to taxonomists for standard genome sequencing and annotation.</title>
        <authorList>
            <consortium name="The Broad Institute Genomics Platform"/>
            <consortium name="The Broad Institute Genome Sequencing Center for Infectious Disease"/>
            <person name="Wu L."/>
            <person name="Ma J."/>
        </authorList>
    </citation>
    <scope>NUCLEOTIDE SEQUENCE [LARGE SCALE GENOMIC DNA]</scope>
    <source>
        <strain evidence="3">JCM 16929</strain>
    </source>
</reference>
<protein>
    <submittedName>
        <fullName evidence="2">DUF5655 domain-containing protein</fullName>
    </submittedName>
</protein>
<dbReference type="Proteomes" id="UP001501490">
    <property type="component" value="Unassembled WGS sequence"/>
</dbReference>
<gene>
    <name evidence="2" type="ORF">GCM10022236_12620</name>
</gene>
<name>A0ABP6ZMK4_9ACTN</name>
<proteinExistence type="predicted"/>
<keyword evidence="3" id="KW-1185">Reference proteome</keyword>
<dbReference type="InterPro" id="IPR043714">
    <property type="entry name" value="DUF5655"/>
</dbReference>
<feature type="domain" description="DUF5655" evidence="1">
    <location>
        <begin position="41"/>
        <end position="134"/>
    </location>
</feature>
<comment type="caution">
    <text evidence="2">The sequence shown here is derived from an EMBL/GenBank/DDBJ whole genome shotgun (WGS) entry which is preliminary data.</text>
</comment>
<evidence type="ECO:0000259" key="1">
    <source>
        <dbReference type="Pfam" id="PF18899"/>
    </source>
</evidence>
<accession>A0ABP6ZMK4</accession>
<sequence length="137" mass="15189">MQRWICPDCEREFGARHQAHTCAPGIGVAELLGRHPGWIGEIYAAVIDTVRALGPVHEDAVNVGVFLKAQRTFAEFRPRVRSVLLWIMLPDEHPIPAVGRIVRAGSNYAHRLVLTDAAQVDDDVRTLLELAYDVAAD</sequence>
<dbReference type="RefSeq" id="WP_344802492.1">
    <property type="nucleotide sequence ID" value="NZ_BAABAB010000007.1"/>
</dbReference>
<evidence type="ECO:0000313" key="2">
    <source>
        <dbReference type="EMBL" id="GAA3612251.1"/>
    </source>
</evidence>
<evidence type="ECO:0000313" key="3">
    <source>
        <dbReference type="Proteomes" id="UP001501490"/>
    </source>
</evidence>
<dbReference type="EMBL" id="BAABAB010000007">
    <property type="protein sequence ID" value="GAA3612251.1"/>
    <property type="molecule type" value="Genomic_DNA"/>
</dbReference>
<organism evidence="2 3">
    <name type="scientific">Microlunatus ginsengisoli</name>
    <dbReference type="NCBI Taxonomy" id="363863"/>
    <lineage>
        <taxon>Bacteria</taxon>
        <taxon>Bacillati</taxon>
        <taxon>Actinomycetota</taxon>
        <taxon>Actinomycetes</taxon>
        <taxon>Propionibacteriales</taxon>
        <taxon>Propionibacteriaceae</taxon>
        <taxon>Microlunatus</taxon>
    </lineage>
</organism>